<dbReference type="SMART" id="SM00867">
    <property type="entry name" value="YceI"/>
    <property type="match status" value="1"/>
</dbReference>
<feature type="signal peptide" evidence="1">
    <location>
        <begin position="1"/>
        <end position="19"/>
    </location>
</feature>
<dbReference type="Pfam" id="PF04264">
    <property type="entry name" value="YceI"/>
    <property type="match status" value="1"/>
</dbReference>
<comment type="caution">
    <text evidence="3">The sequence shown here is derived from an EMBL/GenBank/DDBJ whole genome shotgun (WGS) entry which is preliminary data.</text>
</comment>
<keyword evidence="1" id="KW-0732">Signal</keyword>
<dbReference type="PANTHER" id="PTHR34406">
    <property type="entry name" value="PROTEIN YCEI"/>
    <property type="match status" value="1"/>
</dbReference>
<dbReference type="AlphaFoldDB" id="A0A9X1FPY2"/>
<evidence type="ECO:0000313" key="4">
    <source>
        <dbReference type="Proteomes" id="UP001138686"/>
    </source>
</evidence>
<feature type="chain" id="PRO_5040782339" evidence="1">
    <location>
        <begin position="20"/>
        <end position="200"/>
    </location>
</feature>
<dbReference type="RefSeq" id="WP_219052817.1">
    <property type="nucleotide sequence ID" value="NZ_JAHWDP010000003.1"/>
</dbReference>
<name>A0A9X1FPY2_9FLAO</name>
<gene>
    <name evidence="3" type="ORF">KXJ69_09310</name>
</gene>
<evidence type="ECO:0000256" key="1">
    <source>
        <dbReference type="SAM" id="SignalP"/>
    </source>
</evidence>
<dbReference type="PANTHER" id="PTHR34406:SF1">
    <property type="entry name" value="PROTEIN YCEI"/>
    <property type="match status" value="1"/>
</dbReference>
<accession>A0A9X1FPY2</accession>
<evidence type="ECO:0000259" key="2">
    <source>
        <dbReference type="SMART" id="SM00867"/>
    </source>
</evidence>
<sequence>MKYLIFLLAFLITSFEGFGQSLNEESTTVSTIKSYKVDSGNSNFTIKGTSSLHDWEMVSESFRGSLELNTTAQTLAIQSIKVFVDVKTLKSGKRIMDNKCYDALKYEEHPTIKYQFEKLSALSETGSGTYKAILHGTLSIAGISKKVAIHVNISQTNKTLIIKGELPLKMTDFGVEPPTALLGTLKTGDPITIDFNLNYY</sequence>
<organism evidence="3 4">
    <name type="scientific">Halomarinibacterium sedimenti</name>
    <dbReference type="NCBI Taxonomy" id="2857106"/>
    <lineage>
        <taxon>Bacteria</taxon>
        <taxon>Pseudomonadati</taxon>
        <taxon>Bacteroidota</taxon>
        <taxon>Flavobacteriia</taxon>
        <taxon>Flavobacteriales</taxon>
        <taxon>Flavobacteriaceae</taxon>
        <taxon>Halomarinibacterium</taxon>
    </lineage>
</organism>
<proteinExistence type="predicted"/>
<dbReference type="EMBL" id="JAHWDP010000003">
    <property type="protein sequence ID" value="MBW2938302.1"/>
    <property type="molecule type" value="Genomic_DNA"/>
</dbReference>
<protein>
    <submittedName>
        <fullName evidence="3">YceI family protein</fullName>
    </submittedName>
</protein>
<keyword evidence="4" id="KW-1185">Reference proteome</keyword>
<evidence type="ECO:0000313" key="3">
    <source>
        <dbReference type="EMBL" id="MBW2938302.1"/>
    </source>
</evidence>
<reference evidence="3" key="1">
    <citation type="submission" date="2021-07" db="EMBL/GenBank/DDBJ databases">
        <title>Aureisphaera sp. CAU 1614 isolated from sea sediment.</title>
        <authorList>
            <person name="Kim W."/>
        </authorList>
    </citation>
    <scope>NUCLEOTIDE SEQUENCE</scope>
    <source>
        <strain evidence="3">CAU 1614</strain>
    </source>
</reference>
<dbReference type="InterPro" id="IPR007372">
    <property type="entry name" value="Lipid/polyisoprenoid-bd_YceI"/>
</dbReference>
<dbReference type="Proteomes" id="UP001138686">
    <property type="component" value="Unassembled WGS sequence"/>
</dbReference>
<feature type="domain" description="Lipid/polyisoprenoid-binding YceI-like" evidence="2">
    <location>
        <begin position="34"/>
        <end position="200"/>
    </location>
</feature>